<evidence type="ECO:0000256" key="2">
    <source>
        <dbReference type="ARBA" id="ARBA00023002"/>
    </source>
</evidence>
<dbReference type="PANTHER" id="PTHR43157:SF31">
    <property type="entry name" value="PHOSPHATIDYLINOSITOL-GLYCAN BIOSYNTHESIS CLASS F PROTEIN"/>
    <property type="match status" value="1"/>
</dbReference>
<evidence type="ECO:0000313" key="5">
    <source>
        <dbReference type="Proteomes" id="UP000054383"/>
    </source>
</evidence>
<dbReference type="STRING" id="28573.A0A0U1LZ59"/>
<dbReference type="InterPro" id="IPR036291">
    <property type="entry name" value="NAD(P)-bd_dom_sf"/>
</dbReference>
<protein>
    <submittedName>
        <fullName evidence="4">Uncharacterized protein</fullName>
    </submittedName>
</protein>
<dbReference type="OMA" id="FERHEYT"/>
<evidence type="ECO:0000313" key="4">
    <source>
        <dbReference type="EMBL" id="CRG88392.1"/>
    </source>
</evidence>
<accession>A0A0U1LZ59</accession>
<dbReference type="Pfam" id="PF00106">
    <property type="entry name" value="adh_short"/>
    <property type="match status" value="1"/>
</dbReference>
<comment type="similarity">
    <text evidence="1 3">Belongs to the short-chain dehydrogenases/reductases (SDR) family.</text>
</comment>
<dbReference type="OrthoDB" id="191139at2759"/>
<dbReference type="PANTHER" id="PTHR43157">
    <property type="entry name" value="PHOSPHATIDYLINOSITOL-GLYCAN BIOSYNTHESIS CLASS F PROTEIN-RELATED"/>
    <property type="match status" value="1"/>
</dbReference>
<name>A0A0U1LZ59_TALIS</name>
<dbReference type="InterPro" id="IPR002347">
    <property type="entry name" value="SDR_fam"/>
</dbReference>
<dbReference type="PRINTS" id="PR00080">
    <property type="entry name" value="SDRFAMILY"/>
</dbReference>
<keyword evidence="2" id="KW-0560">Oxidoreductase</keyword>
<dbReference type="EMBL" id="CVMT01000004">
    <property type="protein sequence ID" value="CRG88392.1"/>
    <property type="molecule type" value="Genomic_DNA"/>
</dbReference>
<dbReference type="PRINTS" id="PR00081">
    <property type="entry name" value="GDHRDH"/>
</dbReference>
<evidence type="ECO:0000256" key="3">
    <source>
        <dbReference type="RuleBase" id="RU000363"/>
    </source>
</evidence>
<sequence length="328" mass="35804">MDTFNEETGAKEVIKKLGIYAEGKIYLITGGSNASIGGDVAIELAAAKPKLIILASRSEAKILPVLEAIHKVDATVEAVFVYLDLLDNSTVYKAVDKIKNLTPKIDTLVNNAGIMGVKAYSTSKDGVESQFATNYLGHFLLTNLLLKEGLLTGDGSLIVNDGSLGYQLADPRLEDPNFNANHELQDGKEYNGWKAYGQAKSSLYLFTWNLAEKLRVKGIPVLAVHPGVTIESHLLANSAIDQEWFGEAYKLAIERNNGNPLPPQHLRSLTQATAAVLSTLLDPSIRDKAPASFVEHRPYEPLPYVTDLKSAEKLWALSEKLVGQKFDL</sequence>
<gene>
    <name evidence="4" type="ORF">PISL3812_05422</name>
</gene>
<proteinExistence type="inferred from homology"/>
<dbReference type="Proteomes" id="UP000054383">
    <property type="component" value="Unassembled WGS sequence"/>
</dbReference>
<dbReference type="Gene3D" id="3.40.50.720">
    <property type="entry name" value="NAD(P)-binding Rossmann-like Domain"/>
    <property type="match status" value="1"/>
</dbReference>
<organism evidence="4 5">
    <name type="scientific">Talaromyces islandicus</name>
    <name type="common">Penicillium islandicum</name>
    <dbReference type="NCBI Taxonomy" id="28573"/>
    <lineage>
        <taxon>Eukaryota</taxon>
        <taxon>Fungi</taxon>
        <taxon>Dikarya</taxon>
        <taxon>Ascomycota</taxon>
        <taxon>Pezizomycotina</taxon>
        <taxon>Eurotiomycetes</taxon>
        <taxon>Eurotiomycetidae</taxon>
        <taxon>Eurotiales</taxon>
        <taxon>Trichocomaceae</taxon>
        <taxon>Talaromyces</taxon>
        <taxon>Talaromyces sect. Islandici</taxon>
    </lineage>
</organism>
<reference evidence="4 5" key="1">
    <citation type="submission" date="2015-04" db="EMBL/GenBank/DDBJ databases">
        <authorList>
            <person name="Syromyatnikov M.Y."/>
            <person name="Popov V.N."/>
        </authorList>
    </citation>
    <scope>NUCLEOTIDE SEQUENCE [LARGE SCALE GENOMIC DNA]</scope>
    <source>
        <strain evidence="4">WF-38-12</strain>
    </source>
</reference>
<dbReference type="GO" id="GO:0016491">
    <property type="term" value="F:oxidoreductase activity"/>
    <property type="evidence" value="ECO:0007669"/>
    <property type="project" value="UniProtKB-KW"/>
</dbReference>
<keyword evidence="5" id="KW-1185">Reference proteome</keyword>
<dbReference type="AlphaFoldDB" id="A0A0U1LZ59"/>
<evidence type="ECO:0000256" key="1">
    <source>
        <dbReference type="ARBA" id="ARBA00006484"/>
    </source>
</evidence>
<dbReference type="SUPFAM" id="SSF51735">
    <property type="entry name" value="NAD(P)-binding Rossmann-fold domains"/>
    <property type="match status" value="1"/>
</dbReference>